<accession>A0A2G8TF48</accession>
<sequence>MLLAALWLLAAWSARALMRLEAIILLTSDKFLLFRLLLALVGVKLSLLSIALQLLAWFGFGFRHGSLLG</sequence>
<dbReference type="AlphaFoldDB" id="A0A2G8TF48"/>
<comment type="caution">
    <text evidence="2">The sequence shown here is derived from an EMBL/GenBank/DDBJ whole genome shotgun (WGS) entry which is preliminary data.</text>
</comment>
<protein>
    <submittedName>
        <fullName evidence="2">Uncharacterized protein</fullName>
    </submittedName>
</protein>
<proteinExistence type="predicted"/>
<keyword evidence="3" id="KW-1185">Reference proteome</keyword>
<organism evidence="2 3">
    <name type="scientific">Massilia eurypsychrophila</name>
    <dbReference type="NCBI Taxonomy" id="1485217"/>
    <lineage>
        <taxon>Bacteria</taxon>
        <taxon>Pseudomonadati</taxon>
        <taxon>Pseudomonadota</taxon>
        <taxon>Betaproteobacteria</taxon>
        <taxon>Burkholderiales</taxon>
        <taxon>Oxalobacteraceae</taxon>
        <taxon>Telluria group</taxon>
        <taxon>Massilia</taxon>
    </lineage>
</organism>
<name>A0A2G8TF48_9BURK</name>
<evidence type="ECO:0000313" key="2">
    <source>
        <dbReference type="EMBL" id="PIL44681.1"/>
    </source>
</evidence>
<keyword evidence="1" id="KW-1133">Transmembrane helix</keyword>
<evidence type="ECO:0000256" key="1">
    <source>
        <dbReference type="SAM" id="Phobius"/>
    </source>
</evidence>
<dbReference type="Proteomes" id="UP000230390">
    <property type="component" value="Unassembled WGS sequence"/>
</dbReference>
<gene>
    <name evidence="2" type="ORF">CR105_12260</name>
</gene>
<keyword evidence="1" id="KW-0472">Membrane</keyword>
<evidence type="ECO:0000313" key="3">
    <source>
        <dbReference type="Proteomes" id="UP000230390"/>
    </source>
</evidence>
<reference evidence="2 3" key="1">
    <citation type="submission" date="2017-10" db="EMBL/GenBank/DDBJ databases">
        <title>Massilia psychrophilum sp. nov., a novel purple-pigmented bacterium isolated from Tianshan glacier, Xinjiang Municipality, China.</title>
        <authorList>
            <person name="Wang H."/>
        </authorList>
    </citation>
    <scope>NUCLEOTIDE SEQUENCE [LARGE SCALE GENOMIC DNA]</scope>
    <source>
        <strain evidence="2 3">JCM 30074</strain>
    </source>
</reference>
<keyword evidence="1" id="KW-0812">Transmembrane</keyword>
<dbReference type="EMBL" id="PDOC01000006">
    <property type="protein sequence ID" value="PIL44681.1"/>
    <property type="molecule type" value="Genomic_DNA"/>
</dbReference>
<feature type="transmembrane region" description="Helical" evidence="1">
    <location>
        <begin position="32"/>
        <end position="60"/>
    </location>
</feature>